<protein>
    <recommendedName>
        <fullName evidence="5">Oxidoreductase</fullName>
    </recommendedName>
</protein>
<evidence type="ECO:0000313" key="4">
    <source>
        <dbReference type="Proteomes" id="UP000245461"/>
    </source>
</evidence>
<organism evidence="3 4">
    <name type="scientific">Zavarzinia aquatilis</name>
    <dbReference type="NCBI Taxonomy" id="2211142"/>
    <lineage>
        <taxon>Bacteria</taxon>
        <taxon>Pseudomonadati</taxon>
        <taxon>Pseudomonadota</taxon>
        <taxon>Alphaproteobacteria</taxon>
        <taxon>Rhodospirillales</taxon>
        <taxon>Zavarziniaceae</taxon>
        <taxon>Zavarzinia</taxon>
    </lineage>
</organism>
<comment type="caution">
    <text evidence="3">The sequence shown here is derived from an EMBL/GenBank/DDBJ whole genome shotgun (WGS) entry which is preliminary data.</text>
</comment>
<feature type="domain" description="FAD-binding FR-type" evidence="2">
    <location>
        <begin position="112"/>
        <end position="212"/>
    </location>
</feature>
<dbReference type="InterPro" id="IPR036010">
    <property type="entry name" value="2Fe-2S_ferredoxin-like_sf"/>
</dbReference>
<dbReference type="Proteomes" id="UP000245461">
    <property type="component" value="Unassembled WGS sequence"/>
</dbReference>
<dbReference type="CDD" id="cd00207">
    <property type="entry name" value="fer2"/>
    <property type="match status" value="1"/>
</dbReference>
<dbReference type="Pfam" id="PF00111">
    <property type="entry name" value="Fer2"/>
    <property type="match status" value="1"/>
</dbReference>
<dbReference type="InterPro" id="IPR017927">
    <property type="entry name" value="FAD-bd_FR_type"/>
</dbReference>
<dbReference type="InterPro" id="IPR001041">
    <property type="entry name" value="2Fe-2S_ferredoxin-type"/>
</dbReference>
<evidence type="ECO:0000259" key="2">
    <source>
        <dbReference type="PROSITE" id="PS51384"/>
    </source>
</evidence>
<evidence type="ECO:0000313" key="3">
    <source>
        <dbReference type="EMBL" id="PWR20158.1"/>
    </source>
</evidence>
<dbReference type="PANTHER" id="PTHR47354:SF5">
    <property type="entry name" value="PROTEIN RFBI"/>
    <property type="match status" value="1"/>
</dbReference>
<dbReference type="InterPro" id="IPR001433">
    <property type="entry name" value="OxRdtase_FAD/NAD-bd"/>
</dbReference>
<dbReference type="Gene3D" id="3.40.50.80">
    <property type="entry name" value="Nucleotide-binding domain of ferredoxin-NADP reductase (FNR) module"/>
    <property type="match status" value="1"/>
</dbReference>
<accession>A0A317DZE4</accession>
<dbReference type="SUPFAM" id="SSF52343">
    <property type="entry name" value="Ferredoxin reductase-like, C-terminal NADP-linked domain"/>
    <property type="match status" value="1"/>
</dbReference>
<dbReference type="Pfam" id="PF00175">
    <property type="entry name" value="NAD_binding_1"/>
    <property type="match status" value="1"/>
</dbReference>
<dbReference type="InterPro" id="IPR050415">
    <property type="entry name" value="MRET"/>
</dbReference>
<dbReference type="RefSeq" id="WP_109907156.1">
    <property type="nucleotide sequence ID" value="NZ_QGLE01000010.1"/>
</dbReference>
<dbReference type="Pfam" id="PF00970">
    <property type="entry name" value="FAD_binding_6"/>
    <property type="match status" value="1"/>
</dbReference>
<dbReference type="PROSITE" id="PS51085">
    <property type="entry name" value="2FE2S_FER_2"/>
    <property type="match status" value="1"/>
</dbReference>
<dbReference type="SUPFAM" id="SSF63380">
    <property type="entry name" value="Riboflavin synthase domain-like"/>
    <property type="match status" value="1"/>
</dbReference>
<dbReference type="InterPro" id="IPR008333">
    <property type="entry name" value="Cbr1-like_FAD-bd_dom"/>
</dbReference>
<dbReference type="EMBL" id="QGLE01000010">
    <property type="protein sequence ID" value="PWR20158.1"/>
    <property type="molecule type" value="Genomic_DNA"/>
</dbReference>
<gene>
    <name evidence="3" type="ORF">DKG74_15855</name>
</gene>
<evidence type="ECO:0000259" key="1">
    <source>
        <dbReference type="PROSITE" id="PS51085"/>
    </source>
</evidence>
<evidence type="ECO:0008006" key="5">
    <source>
        <dbReference type="Google" id="ProtNLM"/>
    </source>
</evidence>
<dbReference type="AlphaFoldDB" id="A0A317DZE4"/>
<dbReference type="InterPro" id="IPR017938">
    <property type="entry name" value="Riboflavin_synthase-like_b-brl"/>
</dbReference>
<dbReference type="SUPFAM" id="SSF54292">
    <property type="entry name" value="2Fe-2S ferredoxin-like"/>
    <property type="match status" value="1"/>
</dbReference>
<dbReference type="PRINTS" id="PR00410">
    <property type="entry name" value="PHEHYDRXLASE"/>
</dbReference>
<sequence>MLSRLFGRKAAATVTIPVAGRCLEAESGATILATALKAGIAYPSNCRVGSCGECRSTLVEGKVKALTDFSYTLSAEDLAAGCILACQAVPKGPVTVEPVLPLRDLPGDGRAAAGLPARILEVVPLTADIRRVVLELDAPLPFAPGQYASWTVPGIAAGRAYSFAAAPHPGETRIPFTIRHVPGGALTDWLFAADRRGETVLLDGPFGQFGLKPGAGPALLIAGGSGLGPVLSLLEALAAAGERRRLTVLFGARTAADLYDLDRLAALGDRLDLAVRPILSAEPADSGWRGERGLVTEPLAAIDLPETAALCGPPAMIDAAVAVLTARGLPPSAISFDKFADARDGLERSAA</sequence>
<dbReference type="OrthoDB" id="9806195at2"/>
<proteinExistence type="predicted"/>
<feature type="domain" description="2Fe-2S ferredoxin-type" evidence="1">
    <location>
        <begin position="12"/>
        <end position="102"/>
    </location>
</feature>
<dbReference type="GO" id="GO:0051536">
    <property type="term" value="F:iron-sulfur cluster binding"/>
    <property type="evidence" value="ECO:0007669"/>
    <property type="project" value="InterPro"/>
</dbReference>
<dbReference type="Gene3D" id="3.10.20.30">
    <property type="match status" value="1"/>
</dbReference>
<keyword evidence="4" id="KW-1185">Reference proteome</keyword>
<dbReference type="PANTHER" id="PTHR47354">
    <property type="entry name" value="NADH OXIDOREDUCTASE HCR"/>
    <property type="match status" value="1"/>
</dbReference>
<name>A0A317DZE4_9PROT</name>
<dbReference type="PROSITE" id="PS51384">
    <property type="entry name" value="FAD_FR"/>
    <property type="match status" value="1"/>
</dbReference>
<dbReference type="InterPro" id="IPR039261">
    <property type="entry name" value="FNR_nucleotide-bd"/>
</dbReference>
<dbReference type="Gene3D" id="2.40.30.10">
    <property type="entry name" value="Translation factors"/>
    <property type="match status" value="1"/>
</dbReference>
<reference evidence="3 4" key="1">
    <citation type="submission" date="2018-05" db="EMBL/GenBank/DDBJ databases">
        <title>Zavarzinia sp. HR-AS.</title>
        <authorList>
            <person name="Lee Y."/>
            <person name="Jeon C.O."/>
        </authorList>
    </citation>
    <scope>NUCLEOTIDE SEQUENCE [LARGE SCALE GENOMIC DNA]</scope>
    <source>
        <strain evidence="3 4">HR-AS</strain>
    </source>
</reference>
<dbReference type="InterPro" id="IPR012675">
    <property type="entry name" value="Beta-grasp_dom_sf"/>
</dbReference>
<dbReference type="GO" id="GO:0016491">
    <property type="term" value="F:oxidoreductase activity"/>
    <property type="evidence" value="ECO:0007669"/>
    <property type="project" value="InterPro"/>
</dbReference>